<keyword evidence="1" id="KW-0646">Protease inhibitor</keyword>
<evidence type="ECO:0000259" key="3">
    <source>
        <dbReference type="Pfam" id="PF09394"/>
    </source>
</evidence>
<dbReference type="SUPFAM" id="SSF141066">
    <property type="entry name" value="ICP-like"/>
    <property type="match status" value="1"/>
</dbReference>
<proteinExistence type="predicted"/>
<name>X1VWA9_9ZZZZ</name>
<dbReference type="InterPro" id="IPR018990">
    <property type="entry name" value="Prot_inh_I42_chagasin"/>
</dbReference>
<comment type="caution">
    <text evidence="4">The sequence shown here is derived from an EMBL/GenBank/DDBJ whole genome shotgun (WGS) entry which is preliminary data.</text>
</comment>
<feature type="domain" description="Proteinase inhibitor I42 chagasin" evidence="3">
    <location>
        <begin position="3"/>
        <end position="94"/>
    </location>
</feature>
<sequence>MEVSVGDSFTVTLCSNPTTGFEWESAKISDQTVLQQVDHKFVGPESEPLPPPGTPGQEVWTFKALKKGTSTVSIDYSRPWEGGEKGEWTFALTVTVK</sequence>
<protein>
    <recommendedName>
        <fullName evidence="3">Proteinase inhibitor I42 chagasin domain-containing protein</fullName>
    </recommendedName>
</protein>
<dbReference type="PANTHER" id="PTHR36530:SF1">
    <property type="entry name" value="AMOEBIASIN-1"/>
    <property type="match status" value="1"/>
</dbReference>
<evidence type="ECO:0000256" key="2">
    <source>
        <dbReference type="ARBA" id="ARBA00022704"/>
    </source>
</evidence>
<dbReference type="InterPro" id="IPR036331">
    <property type="entry name" value="Chagasin-like_sf"/>
</dbReference>
<evidence type="ECO:0000313" key="4">
    <source>
        <dbReference type="EMBL" id="GAJ15320.1"/>
    </source>
</evidence>
<dbReference type="PANTHER" id="PTHR36530">
    <property type="entry name" value="INHIBITOR OF CYSTEINE PEPTIDASE"/>
    <property type="match status" value="1"/>
</dbReference>
<evidence type="ECO:0000256" key="1">
    <source>
        <dbReference type="ARBA" id="ARBA00022690"/>
    </source>
</evidence>
<dbReference type="AlphaFoldDB" id="X1VWA9"/>
<dbReference type="GO" id="GO:0004869">
    <property type="term" value="F:cysteine-type endopeptidase inhibitor activity"/>
    <property type="evidence" value="ECO:0007669"/>
    <property type="project" value="UniProtKB-KW"/>
</dbReference>
<dbReference type="EMBL" id="BARW01027395">
    <property type="protein sequence ID" value="GAJ15320.1"/>
    <property type="molecule type" value="Genomic_DNA"/>
</dbReference>
<organism evidence="4">
    <name type="scientific">marine sediment metagenome</name>
    <dbReference type="NCBI Taxonomy" id="412755"/>
    <lineage>
        <taxon>unclassified sequences</taxon>
        <taxon>metagenomes</taxon>
        <taxon>ecological metagenomes</taxon>
    </lineage>
</organism>
<reference evidence="4" key="1">
    <citation type="journal article" date="2014" name="Front. Microbiol.">
        <title>High frequency of phylogenetically diverse reductive dehalogenase-homologous genes in deep subseafloor sedimentary metagenomes.</title>
        <authorList>
            <person name="Kawai M."/>
            <person name="Futagami T."/>
            <person name="Toyoda A."/>
            <person name="Takaki Y."/>
            <person name="Nishi S."/>
            <person name="Hori S."/>
            <person name="Arai W."/>
            <person name="Tsubouchi T."/>
            <person name="Morono Y."/>
            <person name="Uchiyama I."/>
            <person name="Ito T."/>
            <person name="Fujiyama A."/>
            <person name="Inagaki F."/>
            <person name="Takami H."/>
        </authorList>
    </citation>
    <scope>NUCLEOTIDE SEQUENCE</scope>
    <source>
        <strain evidence="4">Expedition CK06-06</strain>
    </source>
</reference>
<accession>X1VWA9</accession>
<dbReference type="Gene3D" id="2.60.40.2020">
    <property type="match status" value="1"/>
</dbReference>
<dbReference type="Pfam" id="PF09394">
    <property type="entry name" value="Inhibitor_I42"/>
    <property type="match status" value="1"/>
</dbReference>
<gene>
    <name evidence="4" type="ORF">S12H4_44460</name>
</gene>
<dbReference type="InterPro" id="IPR052781">
    <property type="entry name" value="Cys_protease_inhibitor_I42"/>
</dbReference>
<keyword evidence="2" id="KW-0789">Thiol protease inhibitor</keyword>